<evidence type="ECO:0000313" key="1">
    <source>
        <dbReference type="EMBL" id="HIW87567.1"/>
    </source>
</evidence>
<sequence>CHCFGTVLLLSDNQTIIKNLVLLALSPFLFFDGGWRTKKAKLLVLIFSLVSLSSAFIIRPPDVIVHAIYGKQAELDEAKFNDLLDYLSSEGMDVKQGKKVLCLYAPICKHCQRTAIKLNVMINRHSLDKACFVNVFWGNDKMVDAFYKRTEVGKDMTTCIVPAPMFLSATKGKQPVVVLLDNGGIVELYKSTNLNEADIVDFLK</sequence>
<dbReference type="AlphaFoldDB" id="A0A9D1UH24"/>
<evidence type="ECO:0008006" key="3">
    <source>
        <dbReference type="Google" id="ProtNLM"/>
    </source>
</evidence>
<organism evidence="1 2">
    <name type="scientific">Candidatus Onthomorpha intestinigallinarum</name>
    <dbReference type="NCBI Taxonomy" id="2840880"/>
    <lineage>
        <taxon>Bacteria</taxon>
        <taxon>Pseudomonadati</taxon>
        <taxon>Bacteroidota</taxon>
        <taxon>Bacteroidia</taxon>
        <taxon>Bacteroidales</taxon>
        <taxon>Candidatus Onthomorpha</taxon>
    </lineage>
</organism>
<dbReference type="EMBL" id="DXGG01000151">
    <property type="protein sequence ID" value="HIW87567.1"/>
    <property type="molecule type" value="Genomic_DNA"/>
</dbReference>
<proteinExistence type="predicted"/>
<evidence type="ECO:0000313" key="2">
    <source>
        <dbReference type="Proteomes" id="UP000824267"/>
    </source>
</evidence>
<name>A0A9D1UH24_9BACT</name>
<reference evidence="1" key="2">
    <citation type="submission" date="2021-04" db="EMBL/GenBank/DDBJ databases">
        <authorList>
            <person name="Gilroy R."/>
        </authorList>
    </citation>
    <scope>NUCLEOTIDE SEQUENCE</scope>
    <source>
        <strain evidence="1">Gambia16-930</strain>
    </source>
</reference>
<reference evidence="1" key="1">
    <citation type="journal article" date="2021" name="PeerJ">
        <title>Extensive microbial diversity within the chicken gut microbiome revealed by metagenomics and culture.</title>
        <authorList>
            <person name="Gilroy R."/>
            <person name="Ravi A."/>
            <person name="Getino M."/>
            <person name="Pursley I."/>
            <person name="Horton D.L."/>
            <person name="Alikhan N.F."/>
            <person name="Baker D."/>
            <person name="Gharbi K."/>
            <person name="Hall N."/>
            <person name="Watson M."/>
            <person name="Adriaenssens E.M."/>
            <person name="Foster-Nyarko E."/>
            <person name="Jarju S."/>
            <person name="Secka A."/>
            <person name="Antonio M."/>
            <person name="Oren A."/>
            <person name="Chaudhuri R.R."/>
            <person name="La Ragione R."/>
            <person name="Hildebrand F."/>
            <person name="Pallen M.J."/>
        </authorList>
    </citation>
    <scope>NUCLEOTIDE SEQUENCE</scope>
    <source>
        <strain evidence="1">Gambia16-930</strain>
    </source>
</reference>
<accession>A0A9D1UH24</accession>
<feature type="non-terminal residue" evidence="1">
    <location>
        <position position="1"/>
    </location>
</feature>
<dbReference type="Proteomes" id="UP000824267">
    <property type="component" value="Unassembled WGS sequence"/>
</dbReference>
<protein>
    <recommendedName>
        <fullName evidence="3">Thioredoxin domain-containing protein</fullName>
    </recommendedName>
</protein>
<gene>
    <name evidence="1" type="ORF">IAC47_04745</name>
</gene>
<comment type="caution">
    <text evidence="1">The sequence shown here is derived from an EMBL/GenBank/DDBJ whole genome shotgun (WGS) entry which is preliminary data.</text>
</comment>